<feature type="coiled-coil region" evidence="1">
    <location>
        <begin position="78"/>
        <end position="126"/>
    </location>
</feature>
<evidence type="ECO:0000256" key="2">
    <source>
        <dbReference type="SAM" id="MobiDB-lite"/>
    </source>
</evidence>
<dbReference type="EMBL" id="REGW02000027">
    <property type="protein sequence ID" value="KAE8278203.1"/>
    <property type="molecule type" value="Genomic_DNA"/>
</dbReference>
<organism evidence="3 4">
    <name type="scientific">Larimichthys crocea</name>
    <name type="common">Large yellow croaker</name>
    <name type="synonym">Pseudosciaena crocea</name>
    <dbReference type="NCBI Taxonomy" id="215358"/>
    <lineage>
        <taxon>Eukaryota</taxon>
        <taxon>Metazoa</taxon>
        <taxon>Chordata</taxon>
        <taxon>Craniata</taxon>
        <taxon>Vertebrata</taxon>
        <taxon>Euteleostomi</taxon>
        <taxon>Actinopterygii</taxon>
        <taxon>Neopterygii</taxon>
        <taxon>Teleostei</taxon>
        <taxon>Neoteleostei</taxon>
        <taxon>Acanthomorphata</taxon>
        <taxon>Eupercaria</taxon>
        <taxon>Sciaenidae</taxon>
        <taxon>Larimichthys</taxon>
    </lineage>
</organism>
<accession>A0A6G0HGJ2</accession>
<evidence type="ECO:0008006" key="5">
    <source>
        <dbReference type="Google" id="ProtNLM"/>
    </source>
</evidence>
<dbReference type="InterPro" id="IPR004244">
    <property type="entry name" value="Transposase_22"/>
</dbReference>
<evidence type="ECO:0000313" key="4">
    <source>
        <dbReference type="Proteomes" id="UP000424527"/>
    </source>
</evidence>
<evidence type="ECO:0000313" key="3">
    <source>
        <dbReference type="EMBL" id="KAE8278203.1"/>
    </source>
</evidence>
<dbReference type="Gene3D" id="1.20.5.340">
    <property type="match status" value="1"/>
</dbReference>
<keyword evidence="1" id="KW-0175">Coiled coil</keyword>
<feature type="region of interest" description="Disordered" evidence="2">
    <location>
        <begin position="1"/>
        <end position="45"/>
    </location>
</feature>
<proteinExistence type="predicted"/>
<dbReference type="Proteomes" id="UP000424527">
    <property type="component" value="Unassembled WGS sequence"/>
</dbReference>
<dbReference type="PANTHER" id="PTHR11505">
    <property type="entry name" value="L1 TRANSPOSABLE ELEMENT-RELATED"/>
    <property type="match status" value="1"/>
</dbReference>
<keyword evidence="4" id="KW-1185">Reference proteome</keyword>
<feature type="compositionally biased region" description="Basic and acidic residues" evidence="2">
    <location>
        <begin position="27"/>
        <end position="36"/>
    </location>
</feature>
<comment type="caution">
    <text evidence="3">The sequence shown here is derived from an EMBL/GenBank/DDBJ whole genome shotgun (WGS) entry which is preliminary data.</text>
</comment>
<gene>
    <name evidence="3" type="ORF">D5F01_LYC23720</name>
</gene>
<reference evidence="3 4" key="1">
    <citation type="submission" date="2019-07" db="EMBL/GenBank/DDBJ databases">
        <title>Chromosome genome assembly for large yellow croaker.</title>
        <authorList>
            <person name="Xiao S."/>
        </authorList>
    </citation>
    <scope>NUCLEOTIDE SEQUENCE [LARGE SCALE GENOMIC DNA]</scope>
    <source>
        <strain evidence="3">JMULYC20181020</strain>
        <tissue evidence="3">Muscle</tissue>
    </source>
</reference>
<name>A0A6G0HGJ2_LARCR</name>
<dbReference type="AlphaFoldDB" id="A0A6G0HGJ2"/>
<feature type="compositionally biased region" description="Polar residues" evidence="2">
    <location>
        <begin position="14"/>
        <end position="23"/>
    </location>
</feature>
<dbReference type="Gene3D" id="3.30.70.1820">
    <property type="entry name" value="L1 transposable element, RRM domain"/>
    <property type="match status" value="1"/>
</dbReference>
<dbReference type="SUPFAM" id="SSF57997">
    <property type="entry name" value="Tropomyosin"/>
    <property type="match status" value="1"/>
</dbReference>
<sequence>MPPKNSKLGKQPTKGPQNNTANIATEKANDNDKEGEGEANDSVPSNSVILDAICSLKEDCAKQSNKMLDAINGIKAEVLSHSRRIGETEERISQAEEDLTTLQQKVGQLEETVEILRNKIQEQEDRGRRSNLRLIGLPEKTEGSDMCSFLENWLPKVFGDDLASTPVIERAHRVGQLNSGRSSAPRPIVMKFLNYREQPGSRRKCDTEINESASSRTCQLKPASVSGNSTELRPVFELWISATGCCTQPTWWSLTTRSV</sequence>
<protein>
    <recommendedName>
        <fullName evidence="5">LINE-1 type transposase domain-containing protein 1</fullName>
    </recommendedName>
</protein>
<evidence type="ECO:0000256" key="1">
    <source>
        <dbReference type="SAM" id="Coils"/>
    </source>
</evidence>